<sequence>MRTIYFIQETLFNQLPIQEEELTLLKEQINQPLPTAFIQLLQEQNGGYLKNNCLQTTEPTRDGLEYVKIHYLLGTKANNYAPSLFEQQVMRAQWELPDYFFIFAVDETQVFALDYAHLLVAKEPSIRYLDLEVMQWLTVAPTFHDFLAQLYQQEDEAISEQIFTYHQANWYLLQRQFEQTKRVLSVLEDHPDKEWYFTWIKQLAQSIHLEERQFAANLFLTQVQFFHPTLPKQSTAVGQILSNDSDATIREEILAAREDWA</sequence>
<dbReference type="SUPFAM" id="SSF160631">
    <property type="entry name" value="SMI1/KNR4-like"/>
    <property type="match status" value="1"/>
</dbReference>
<evidence type="ECO:0000313" key="2">
    <source>
        <dbReference type="EMBL" id="SES03456.1"/>
    </source>
</evidence>
<proteinExistence type="predicted"/>
<dbReference type="AlphaFoldDB" id="A0A1H9U1Y7"/>
<dbReference type="EMBL" id="FOHA01000020">
    <property type="protein sequence ID" value="SES03456.1"/>
    <property type="molecule type" value="Genomic_DNA"/>
</dbReference>
<dbReference type="RefSeq" id="WP_177165772.1">
    <property type="nucleotide sequence ID" value="NZ_FOHA01000020.1"/>
</dbReference>
<organism evidence="2 3">
    <name type="scientific">Isobaculum melis</name>
    <dbReference type="NCBI Taxonomy" id="142588"/>
    <lineage>
        <taxon>Bacteria</taxon>
        <taxon>Bacillati</taxon>
        <taxon>Bacillota</taxon>
        <taxon>Bacilli</taxon>
        <taxon>Lactobacillales</taxon>
        <taxon>Carnobacteriaceae</taxon>
        <taxon>Isobaculum</taxon>
    </lineage>
</organism>
<dbReference type="Pfam" id="PF09346">
    <property type="entry name" value="SMI1_KNR4"/>
    <property type="match status" value="1"/>
</dbReference>
<accession>A0A1H9U1Y7</accession>
<gene>
    <name evidence="2" type="ORF">SAMN04488559_12019</name>
</gene>
<protein>
    <submittedName>
        <fullName evidence="2">SMI1 / KNR4 family (SUKH-1)</fullName>
    </submittedName>
</protein>
<dbReference type="Gene3D" id="3.40.1580.10">
    <property type="entry name" value="SMI1/KNR4-like"/>
    <property type="match status" value="1"/>
</dbReference>
<keyword evidence="3" id="KW-1185">Reference proteome</keyword>
<evidence type="ECO:0000259" key="1">
    <source>
        <dbReference type="Pfam" id="PF09346"/>
    </source>
</evidence>
<dbReference type="Proteomes" id="UP000198948">
    <property type="component" value="Unassembled WGS sequence"/>
</dbReference>
<dbReference type="InterPro" id="IPR037883">
    <property type="entry name" value="Knr4/Smi1-like_sf"/>
</dbReference>
<reference evidence="2 3" key="1">
    <citation type="submission" date="2016-10" db="EMBL/GenBank/DDBJ databases">
        <authorList>
            <person name="de Groot N.N."/>
        </authorList>
    </citation>
    <scope>NUCLEOTIDE SEQUENCE [LARGE SCALE GENOMIC DNA]</scope>
    <source>
        <strain evidence="2 3">DSM 13760</strain>
    </source>
</reference>
<dbReference type="InterPro" id="IPR018958">
    <property type="entry name" value="Knr4/Smi1-like_dom"/>
</dbReference>
<name>A0A1H9U1Y7_9LACT</name>
<feature type="domain" description="Knr4/Smi1-like" evidence="1">
    <location>
        <begin position="16"/>
        <end position="149"/>
    </location>
</feature>
<dbReference type="STRING" id="142588.SAMN04488559_12019"/>
<evidence type="ECO:0000313" key="3">
    <source>
        <dbReference type="Proteomes" id="UP000198948"/>
    </source>
</evidence>